<reference evidence="1 2" key="1">
    <citation type="journal article" date="2024" name="Ann. Entomol. Soc. Am.">
        <title>Genomic analyses of the southern and eastern yellowjacket wasps (Hymenoptera: Vespidae) reveal evolutionary signatures of social life.</title>
        <authorList>
            <person name="Catto M.A."/>
            <person name="Caine P.B."/>
            <person name="Orr S.E."/>
            <person name="Hunt B.G."/>
            <person name="Goodisman M.A.D."/>
        </authorList>
    </citation>
    <scope>NUCLEOTIDE SEQUENCE [LARGE SCALE GENOMIC DNA]</scope>
    <source>
        <strain evidence="1">233</strain>
        <tissue evidence="1">Head and thorax</tissue>
    </source>
</reference>
<name>A0ABD1ZWF9_VESSQ</name>
<evidence type="ECO:0000313" key="2">
    <source>
        <dbReference type="Proteomes" id="UP001607302"/>
    </source>
</evidence>
<accession>A0ABD1ZWF9</accession>
<keyword evidence="2" id="KW-1185">Reference proteome</keyword>
<evidence type="ECO:0000313" key="1">
    <source>
        <dbReference type="EMBL" id="KAL2712693.1"/>
    </source>
</evidence>
<dbReference type="EMBL" id="JAUDFV010000165">
    <property type="protein sequence ID" value="KAL2712693.1"/>
    <property type="molecule type" value="Genomic_DNA"/>
</dbReference>
<comment type="caution">
    <text evidence="1">The sequence shown here is derived from an EMBL/GenBank/DDBJ whole genome shotgun (WGS) entry which is preliminary data.</text>
</comment>
<gene>
    <name evidence="1" type="ORF">V1478_017648</name>
</gene>
<dbReference type="Proteomes" id="UP001607302">
    <property type="component" value="Unassembled WGS sequence"/>
</dbReference>
<sequence>MFREGQYIEVIKVLCPATAVDSCQNDHQKLLMCFQASDNCVATVVVTVQEQIIEIKKKKISTNKWLDLEDWAAVYKILERVVLRNCKNNINEQCRRKFEGCQWKKSTRQLEITCTIESFEWTKDTSLLTIRVNVSPTRKKLTKNDIYEQSSGDEKPTSKELLDSLMKKERNLEKPDNYSSSQIEHSNYSSYQALEEYVPDAPIKKNSSPLKYIPSRKSTLQSMQMPSNEYTPIQTCNDGLDNVPYVPNSIKNLNASYEAYEPHSITSMELVEEYVPNSKGIKALVEEYEPNFRGKLMKFDESYVPSTVQISNEDVKRVQKIEKLKSRRKGTLINKKKTELV</sequence>
<organism evidence="1 2">
    <name type="scientific">Vespula squamosa</name>
    <name type="common">Southern yellow jacket</name>
    <name type="synonym">Wasp</name>
    <dbReference type="NCBI Taxonomy" id="30214"/>
    <lineage>
        <taxon>Eukaryota</taxon>
        <taxon>Metazoa</taxon>
        <taxon>Ecdysozoa</taxon>
        <taxon>Arthropoda</taxon>
        <taxon>Hexapoda</taxon>
        <taxon>Insecta</taxon>
        <taxon>Pterygota</taxon>
        <taxon>Neoptera</taxon>
        <taxon>Endopterygota</taxon>
        <taxon>Hymenoptera</taxon>
        <taxon>Apocrita</taxon>
        <taxon>Aculeata</taxon>
        <taxon>Vespoidea</taxon>
        <taxon>Vespidae</taxon>
        <taxon>Vespinae</taxon>
        <taxon>Vespula</taxon>
    </lineage>
</organism>
<protein>
    <submittedName>
        <fullName evidence="1">Muscle M-line assembly protein unc-89</fullName>
    </submittedName>
</protein>
<proteinExistence type="predicted"/>
<dbReference type="AlphaFoldDB" id="A0ABD1ZWF9"/>